<name>A0A6M3LJG5_9ZZZZ</name>
<gene>
    <name evidence="2" type="ORF">MM415A00442_0003</name>
    <name evidence="3" type="ORF">MM415B05409_0004</name>
</gene>
<keyword evidence="1" id="KW-0812">Transmembrane</keyword>
<protein>
    <submittedName>
        <fullName evidence="3">Uncharacterized protein</fullName>
    </submittedName>
</protein>
<keyword evidence="1" id="KW-0472">Membrane</keyword>
<proteinExistence type="predicted"/>
<evidence type="ECO:0000256" key="1">
    <source>
        <dbReference type="SAM" id="Phobius"/>
    </source>
</evidence>
<sequence length="60" mass="7299">MTGYLSILKVCFQIAWRRYKEPLIYALFIFCVYMVIYNWGKADYRPDVGDYEQAIKDYKQ</sequence>
<reference evidence="3" key="1">
    <citation type="submission" date="2020-03" db="EMBL/GenBank/DDBJ databases">
        <title>The deep terrestrial virosphere.</title>
        <authorList>
            <person name="Holmfeldt K."/>
            <person name="Nilsson E."/>
            <person name="Simone D."/>
            <person name="Lopez-Fernandez M."/>
            <person name="Wu X."/>
            <person name="de Brujin I."/>
            <person name="Lundin D."/>
            <person name="Andersson A."/>
            <person name="Bertilsson S."/>
            <person name="Dopson M."/>
        </authorList>
    </citation>
    <scope>NUCLEOTIDE SEQUENCE</scope>
    <source>
        <strain evidence="2">MM415A00442</strain>
        <strain evidence="3">MM415B05409</strain>
    </source>
</reference>
<evidence type="ECO:0000313" key="2">
    <source>
        <dbReference type="EMBL" id="QJA82120.1"/>
    </source>
</evidence>
<dbReference type="EMBL" id="MT142480">
    <property type="protein sequence ID" value="QJA82120.1"/>
    <property type="molecule type" value="Genomic_DNA"/>
</dbReference>
<feature type="transmembrane region" description="Helical" evidence="1">
    <location>
        <begin position="23"/>
        <end position="40"/>
    </location>
</feature>
<dbReference type="AlphaFoldDB" id="A0A6M3LJG5"/>
<keyword evidence="1" id="KW-1133">Transmembrane helix</keyword>
<evidence type="ECO:0000313" key="3">
    <source>
        <dbReference type="EMBL" id="QJA95396.1"/>
    </source>
</evidence>
<organism evidence="3">
    <name type="scientific">viral metagenome</name>
    <dbReference type="NCBI Taxonomy" id="1070528"/>
    <lineage>
        <taxon>unclassified sequences</taxon>
        <taxon>metagenomes</taxon>
        <taxon>organismal metagenomes</taxon>
    </lineage>
</organism>
<accession>A0A6M3LJG5</accession>
<dbReference type="EMBL" id="MT143311">
    <property type="protein sequence ID" value="QJA95396.1"/>
    <property type="molecule type" value="Genomic_DNA"/>
</dbReference>